<evidence type="ECO:0000313" key="1">
    <source>
        <dbReference type="EMBL" id="QJA79372.1"/>
    </source>
</evidence>
<protein>
    <submittedName>
        <fullName evidence="1">Uncharacterized protein</fullName>
    </submittedName>
</protein>
<dbReference type="EMBL" id="MT142378">
    <property type="protein sequence ID" value="QJA79372.1"/>
    <property type="molecule type" value="Genomic_DNA"/>
</dbReference>
<accession>A0A6M3KC26</accession>
<dbReference type="AlphaFoldDB" id="A0A6M3KC26"/>
<organism evidence="1">
    <name type="scientific">viral metagenome</name>
    <dbReference type="NCBI Taxonomy" id="1070528"/>
    <lineage>
        <taxon>unclassified sequences</taxon>
        <taxon>metagenomes</taxon>
        <taxon>organismal metagenomes</taxon>
    </lineage>
</organism>
<sequence length="260" mass="27520">MRYLGDLSEDQEITFLWNTTDASGASVTRTTDGAIKVRRDDGTDCTGTSVSDNEDTPDTGVHECVVNTSDGANYVVAHDYSVWLDGAVIDGQTVNACLAQFSIENRFSDTQDVIVANKLDHLVAVADSDDVADSSIIAKLAASDGDWSGFSAATDSLEAVRDQGDGAWITATSVTVSDKTGFVLAATGLDAVATTAPAGVASTFREMVVQLWRRWFKRTNLTKTGAGTGTEKTYADNDVDVLTTHAVTDDGEVQTREAAS</sequence>
<reference evidence="1" key="1">
    <citation type="submission" date="2020-03" db="EMBL/GenBank/DDBJ databases">
        <title>The deep terrestrial virosphere.</title>
        <authorList>
            <person name="Holmfeldt K."/>
            <person name="Nilsson E."/>
            <person name="Simone D."/>
            <person name="Lopez-Fernandez M."/>
            <person name="Wu X."/>
            <person name="de Brujin I."/>
            <person name="Lundin D."/>
            <person name="Andersson A."/>
            <person name="Bertilsson S."/>
            <person name="Dopson M."/>
        </authorList>
    </citation>
    <scope>NUCLEOTIDE SEQUENCE</scope>
    <source>
        <strain evidence="1">MM415A00911</strain>
    </source>
</reference>
<name>A0A6M3KC26_9ZZZZ</name>
<gene>
    <name evidence="1" type="ORF">MM415A00911_0014</name>
</gene>
<proteinExistence type="predicted"/>